<feature type="transmembrane region" description="Helical" evidence="6">
    <location>
        <begin position="189"/>
        <end position="214"/>
    </location>
</feature>
<feature type="region of interest" description="Disordered" evidence="5">
    <location>
        <begin position="439"/>
        <end position="460"/>
    </location>
</feature>
<dbReference type="OrthoDB" id="2901184at2759"/>
<dbReference type="PANTHER" id="PTHR31162">
    <property type="entry name" value="MALIC ACID TRANSPORT PROTEIN-RELATED"/>
    <property type="match status" value="1"/>
</dbReference>
<evidence type="ECO:0008006" key="9">
    <source>
        <dbReference type="Google" id="ProtNLM"/>
    </source>
</evidence>
<evidence type="ECO:0000256" key="6">
    <source>
        <dbReference type="SAM" id="Phobius"/>
    </source>
</evidence>
<evidence type="ECO:0000256" key="1">
    <source>
        <dbReference type="ARBA" id="ARBA00004141"/>
    </source>
</evidence>
<keyword evidence="4 6" id="KW-0472">Membrane</keyword>
<dbReference type="AlphaFoldDB" id="A0A0D7B214"/>
<dbReference type="Pfam" id="PF03595">
    <property type="entry name" value="SLAC1"/>
    <property type="match status" value="1"/>
</dbReference>
<dbReference type="InterPro" id="IPR038665">
    <property type="entry name" value="Voltage-dep_anion_channel_sf"/>
</dbReference>
<proteinExistence type="predicted"/>
<keyword evidence="2 6" id="KW-0812">Transmembrane</keyword>
<dbReference type="Proteomes" id="UP000054007">
    <property type="component" value="Unassembled WGS sequence"/>
</dbReference>
<feature type="transmembrane region" description="Helical" evidence="6">
    <location>
        <begin position="96"/>
        <end position="115"/>
    </location>
</feature>
<evidence type="ECO:0000313" key="7">
    <source>
        <dbReference type="EMBL" id="KIY64179.1"/>
    </source>
</evidence>
<dbReference type="InterPro" id="IPR030185">
    <property type="entry name" value="Mae1"/>
</dbReference>
<dbReference type="GO" id="GO:0015140">
    <property type="term" value="F:malate transmembrane transporter activity"/>
    <property type="evidence" value="ECO:0007669"/>
    <property type="project" value="InterPro"/>
</dbReference>
<dbReference type="GO" id="GO:0016020">
    <property type="term" value="C:membrane"/>
    <property type="evidence" value="ECO:0007669"/>
    <property type="project" value="UniProtKB-SubCell"/>
</dbReference>
<accession>A0A0D7B214</accession>
<dbReference type="EMBL" id="KN880650">
    <property type="protein sequence ID" value="KIY64179.1"/>
    <property type="molecule type" value="Genomic_DNA"/>
</dbReference>
<sequence length="460" mass="51733">MSTWPKANDPIVKVSSVARHIHGWSWATYPVVMGTGAVYLTLSALKDHPPWLHTMEIVFWSISIFIWTLNALILTLQAILFPQRTLRLIQHPVEGSFVPLMALCLAPIFLGTLTYGKVSAGFAYILFWLYVSVALSICLPMLVVWFAEPHDLTHFTPAYAFLIFPMMLVGVVAFSVIRVMDPTQGRTMGVLLVGYFFQGLGFFMTFFYLCIYVMKIMTTGIYEGHQANAAFIVCGPPGFTAFALINLSKYSRQILASQPDLEISGEMWYSTNVLAALMLYGLAIYFFAFDVLPYWNKLHRTRQGLDEILGYWALTFPNVGWIQATRSFGDVFGYEVFNKIHLIMTIIICCIWGILVVLTAKAFWKRKILISSADDVLKDAWLWPRRPAGTGPVLVHEDLESAVAFQRSPMGNGGPGLSSGTTTASVSMVNLGKPDLDMYQRPTRPATRFYESTDRTKEDR</sequence>
<dbReference type="Gene3D" id="1.50.10.150">
    <property type="entry name" value="Voltage-dependent anion channel"/>
    <property type="match status" value="1"/>
</dbReference>
<dbReference type="CDD" id="cd09317">
    <property type="entry name" value="TDT_Mae1_like"/>
    <property type="match status" value="1"/>
</dbReference>
<evidence type="ECO:0000256" key="4">
    <source>
        <dbReference type="ARBA" id="ARBA00023136"/>
    </source>
</evidence>
<feature type="transmembrane region" description="Helical" evidence="6">
    <location>
        <begin position="158"/>
        <end position="177"/>
    </location>
</feature>
<organism evidence="7 8">
    <name type="scientific">Cylindrobasidium torrendii FP15055 ss-10</name>
    <dbReference type="NCBI Taxonomy" id="1314674"/>
    <lineage>
        <taxon>Eukaryota</taxon>
        <taxon>Fungi</taxon>
        <taxon>Dikarya</taxon>
        <taxon>Basidiomycota</taxon>
        <taxon>Agaricomycotina</taxon>
        <taxon>Agaricomycetes</taxon>
        <taxon>Agaricomycetidae</taxon>
        <taxon>Agaricales</taxon>
        <taxon>Marasmiineae</taxon>
        <taxon>Physalacriaceae</taxon>
        <taxon>Cylindrobasidium</taxon>
    </lineage>
</organism>
<feature type="transmembrane region" description="Helical" evidence="6">
    <location>
        <begin position="226"/>
        <end position="247"/>
    </location>
</feature>
<reference evidence="7 8" key="1">
    <citation type="journal article" date="2015" name="Fungal Genet. Biol.">
        <title>Evolution of novel wood decay mechanisms in Agaricales revealed by the genome sequences of Fistulina hepatica and Cylindrobasidium torrendii.</title>
        <authorList>
            <person name="Floudas D."/>
            <person name="Held B.W."/>
            <person name="Riley R."/>
            <person name="Nagy L.G."/>
            <person name="Koehler G."/>
            <person name="Ransdell A.S."/>
            <person name="Younus H."/>
            <person name="Chow J."/>
            <person name="Chiniquy J."/>
            <person name="Lipzen A."/>
            <person name="Tritt A."/>
            <person name="Sun H."/>
            <person name="Haridas S."/>
            <person name="LaButti K."/>
            <person name="Ohm R.A."/>
            <person name="Kues U."/>
            <person name="Blanchette R.A."/>
            <person name="Grigoriev I.V."/>
            <person name="Minto R.E."/>
            <person name="Hibbett D.S."/>
        </authorList>
    </citation>
    <scope>NUCLEOTIDE SEQUENCE [LARGE SCALE GENOMIC DNA]</scope>
    <source>
        <strain evidence="7 8">FP15055 ss-10</strain>
    </source>
</reference>
<name>A0A0D7B214_9AGAR</name>
<feature type="transmembrane region" description="Helical" evidence="6">
    <location>
        <begin position="268"/>
        <end position="288"/>
    </location>
</feature>
<evidence type="ECO:0000313" key="8">
    <source>
        <dbReference type="Proteomes" id="UP000054007"/>
    </source>
</evidence>
<feature type="transmembrane region" description="Helical" evidence="6">
    <location>
        <begin position="122"/>
        <end position="146"/>
    </location>
</feature>
<dbReference type="STRING" id="1314674.A0A0D7B214"/>
<feature type="transmembrane region" description="Helical" evidence="6">
    <location>
        <begin position="57"/>
        <end position="81"/>
    </location>
</feature>
<keyword evidence="3 6" id="KW-1133">Transmembrane helix</keyword>
<feature type="compositionally biased region" description="Basic and acidic residues" evidence="5">
    <location>
        <begin position="451"/>
        <end position="460"/>
    </location>
</feature>
<feature type="transmembrane region" description="Helical" evidence="6">
    <location>
        <begin position="26"/>
        <end position="45"/>
    </location>
</feature>
<evidence type="ECO:0000256" key="2">
    <source>
        <dbReference type="ARBA" id="ARBA00022692"/>
    </source>
</evidence>
<evidence type="ECO:0000256" key="3">
    <source>
        <dbReference type="ARBA" id="ARBA00022989"/>
    </source>
</evidence>
<feature type="transmembrane region" description="Helical" evidence="6">
    <location>
        <begin position="340"/>
        <end position="360"/>
    </location>
</feature>
<keyword evidence="8" id="KW-1185">Reference proteome</keyword>
<dbReference type="PANTHER" id="PTHR31162:SF0">
    <property type="entry name" value="MALIC ACID TRANSPORT PROTEIN"/>
    <property type="match status" value="1"/>
</dbReference>
<protein>
    <recommendedName>
        <fullName evidence="9">C4-dicarboxylate transporter/malic acid transport protein</fullName>
    </recommendedName>
</protein>
<evidence type="ECO:0000256" key="5">
    <source>
        <dbReference type="SAM" id="MobiDB-lite"/>
    </source>
</evidence>
<dbReference type="InterPro" id="IPR004695">
    <property type="entry name" value="SLAC1/Mae1/Ssu1/TehA"/>
</dbReference>
<gene>
    <name evidence="7" type="ORF">CYLTODRAFT_493343</name>
</gene>
<comment type="subcellular location">
    <subcellularLocation>
        <location evidence="1">Membrane</location>
        <topology evidence="1">Multi-pass membrane protein</topology>
    </subcellularLocation>
</comment>